<keyword evidence="4" id="KW-0949">S-adenosyl-L-methionine</keyword>
<dbReference type="PANTHER" id="PTHR33841">
    <property type="entry name" value="DNA METHYLTRANSFERASE YEEA-RELATED"/>
    <property type="match status" value="1"/>
</dbReference>
<dbReference type="EMBL" id="JAMQBK010000024">
    <property type="protein sequence ID" value="MCM2370624.1"/>
    <property type="molecule type" value="Genomic_DNA"/>
</dbReference>
<dbReference type="Gene3D" id="3.40.50.150">
    <property type="entry name" value="Vaccinia Virus protein VP39"/>
    <property type="match status" value="2"/>
</dbReference>
<gene>
    <name evidence="7" type="ORF">NB063_08280</name>
</gene>
<evidence type="ECO:0000313" key="7">
    <source>
        <dbReference type="EMBL" id="MCM2370624.1"/>
    </source>
</evidence>
<keyword evidence="8" id="KW-1185">Reference proteome</keyword>
<evidence type="ECO:0000313" key="8">
    <source>
        <dbReference type="Proteomes" id="UP001202961"/>
    </source>
</evidence>
<keyword evidence="3" id="KW-0808">Transferase</keyword>
<sequence length="1570" mass="177540">MAKSNSAFQTIRTEGALFPPDILQRIASLKVNGTRVDDYHLPPGFKVKEAITASWTALRAHWTNFQEARANLDGDDTGTAITNDRWLLPLFKELDYGRLTTDKAPVIDEKTYPIERFYNNTPIHLIGCNLGLDRRTKGARGAATASPHSMMQEFLNRSDDHLWAFVSNGTHLRILRDNISLSRQAFVEFDLEAMMEGEVYSDFALLWLLCHQSRVEADQPEQCWLEKWSQLAREQGTRILKDLRGGVEKSIEALGQGFISHPRNDQLREKLQSGELTKDDYYRQLLRIVYRLLFLFVAEDRELLHPSEVKSSTAELYDTYYSTRRLREMSQRIRGSKHADLWHSLSLVFDSLSKDDGCPQLGLIGLGSFLWRSESTVDLNGPAAIGRGAIAHGSATENTEPTDPVYISNDDLLHSIRALAYVEQDRVLRSVDYRNLGSEELGSVYESLLELHPQMHVEAKTFSLNTAAGNERKTTGSYYTPDSLVQCLLDSALEPVVEQRLKDAKTISRRTLVPGSLPDDLPDWIDRIPADRRDVITSGNYTQIAEQAILALTVCDPACGSGHFLIAAAHRLARQLARVRTGESEPSPEDHQHALRDIIGRCIYGVDINPMAVELCKVSLWMEAIEPGKPLSFLDHHIQCGNSLLGTTPELLAAGIPNDAFKPIEGDDKEVCKDLKKRNARERSDAEHGGIQQELWNRDDGIKLGNMAETFARLSAGDDDTVEAIRQKELEYAKAVRGDKYKYSCLLADLWCAAFLWKKDETDLGRLCPTQYYLKEVEKNPHSIPKLMETEVQRLAQQYAIFHWYMAFPDVFVLPNETGKAENHQTGWSRGFDVVLGNPPWERVVLKEKEFFAERNQTIADARTASRRRKLIAELRESDPKLFEEFSTATRKSDGESQYLRLSGQFPLCGGGRDINSAFVFAELLSNLVATRGRNGVIVPSAIVTDHAGKLFFKEVVESDRLVHVYDFENNKPLFAGVHRSYKFALLCISGASGESVAADFAFFMSDVNELGDALRHFRLSAFDIAAMNPNSRTCPVFRRSTDAELTRHVYARLPVITNEALGQANDWKIKTRPGLFHTANDSAFFHTADGLQRDGFDSIGSNYEDANRVMVPLYESKMVHQFDHRWLSFCEGAPSPTRDEPTEYPVPRYWVPESEVKRRAEGTPAQLLVRRITRSTDERSLISALIPEAGISDSATLLVTDMNDAVHVVGVFNSFAMDYFARQKLAGVTLSPYILRQFPIPSHDQLNSLKLLAGNLVWLPNRVLELTFTAWDLEAFALDFGYKGPPFRWDEERRFRLRCELDAAYFHLYMGEPEEWGADNSELRAMFHTPRDAVEYIMETFPIVKRKDIARTEVKNEAGEVVTPGTYVTKDTILEIYDEMATAIATGVPYQTRLDPPPGPPTDEAGNFIPMAQWDQNNWPSHIHPPRGQKLIREDTITDIMLLLHHWDIAVHVSAIELGVLFMRDDRSRQIILDEKPVADLPPETERDSDATHLITHFDLLYYEMAQGGLIESVGENAYQIKDKSAIEGLSEAYFDKAREAVEAVKRFDRPEETIERLRRGNVAVTVNV</sequence>
<comment type="caution">
    <text evidence="7">The sequence shown here is derived from an EMBL/GenBank/DDBJ whole genome shotgun (WGS) entry which is preliminary data.</text>
</comment>
<evidence type="ECO:0000256" key="2">
    <source>
        <dbReference type="ARBA" id="ARBA00022603"/>
    </source>
</evidence>
<dbReference type="SUPFAM" id="SSF53335">
    <property type="entry name" value="S-adenosyl-L-methionine-dependent methyltransferases"/>
    <property type="match status" value="1"/>
</dbReference>
<accession>A0ABT0U153</accession>
<dbReference type="Pfam" id="PF07669">
    <property type="entry name" value="Eco57I"/>
    <property type="match status" value="1"/>
</dbReference>
<evidence type="ECO:0000256" key="5">
    <source>
        <dbReference type="ARBA" id="ARBA00047942"/>
    </source>
</evidence>
<dbReference type="InterPro" id="IPR029063">
    <property type="entry name" value="SAM-dependent_MTases_sf"/>
</dbReference>
<evidence type="ECO:0000259" key="6">
    <source>
        <dbReference type="Pfam" id="PF07669"/>
    </source>
</evidence>
<protein>
    <recommendedName>
        <fullName evidence="1">site-specific DNA-methyltransferase (adenine-specific)</fullName>
        <ecNumber evidence="1">2.1.1.72</ecNumber>
    </recommendedName>
</protein>
<dbReference type="InterPro" id="IPR050953">
    <property type="entry name" value="N4_N6_ade-DNA_methylase"/>
</dbReference>
<dbReference type="GO" id="GO:0032259">
    <property type="term" value="P:methylation"/>
    <property type="evidence" value="ECO:0007669"/>
    <property type="project" value="UniProtKB-KW"/>
</dbReference>
<dbReference type="PANTHER" id="PTHR33841:SF1">
    <property type="entry name" value="DNA METHYLTRANSFERASE A"/>
    <property type="match status" value="1"/>
</dbReference>
<organism evidence="7 8">
    <name type="scientific">Aporhodopirellula aestuarii</name>
    <dbReference type="NCBI Taxonomy" id="2950107"/>
    <lineage>
        <taxon>Bacteria</taxon>
        <taxon>Pseudomonadati</taxon>
        <taxon>Planctomycetota</taxon>
        <taxon>Planctomycetia</taxon>
        <taxon>Pirellulales</taxon>
        <taxon>Pirellulaceae</taxon>
        <taxon>Aporhodopirellula</taxon>
    </lineage>
</organism>
<proteinExistence type="predicted"/>
<evidence type="ECO:0000256" key="1">
    <source>
        <dbReference type="ARBA" id="ARBA00011900"/>
    </source>
</evidence>
<evidence type="ECO:0000256" key="4">
    <source>
        <dbReference type="ARBA" id="ARBA00022691"/>
    </source>
</evidence>
<keyword evidence="2 7" id="KW-0489">Methyltransferase</keyword>
<feature type="domain" description="Type II methyltransferase M.TaqI-like" evidence="6">
    <location>
        <begin position="602"/>
        <end position="855"/>
    </location>
</feature>
<comment type="catalytic activity">
    <reaction evidence="5">
        <text>a 2'-deoxyadenosine in DNA + S-adenosyl-L-methionine = an N(6)-methyl-2'-deoxyadenosine in DNA + S-adenosyl-L-homocysteine + H(+)</text>
        <dbReference type="Rhea" id="RHEA:15197"/>
        <dbReference type="Rhea" id="RHEA-COMP:12418"/>
        <dbReference type="Rhea" id="RHEA-COMP:12419"/>
        <dbReference type="ChEBI" id="CHEBI:15378"/>
        <dbReference type="ChEBI" id="CHEBI:57856"/>
        <dbReference type="ChEBI" id="CHEBI:59789"/>
        <dbReference type="ChEBI" id="CHEBI:90615"/>
        <dbReference type="ChEBI" id="CHEBI:90616"/>
        <dbReference type="EC" id="2.1.1.72"/>
    </reaction>
</comment>
<dbReference type="InterPro" id="IPR011639">
    <property type="entry name" value="MethylTrfase_TaqI-like_dom"/>
</dbReference>
<reference evidence="7 8" key="1">
    <citation type="journal article" date="2022" name="Syst. Appl. Microbiol.">
        <title>Rhodopirellula aestuarii sp. nov., a novel member of the genus Rhodopirellula isolated from brackish sediments collected in the Tagus River estuary, Portugal.</title>
        <authorList>
            <person name="Vitorino I.R."/>
            <person name="Klimek D."/>
            <person name="Calusinska M."/>
            <person name="Lobo-da-Cunha A."/>
            <person name="Vasconcelos V."/>
            <person name="Lage O.M."/>
        </authorList>
    </citation>
    <scope>NUCLEOTIDE SEQUENCE [LARGE SCALE GENOMIC DNA]</scope>
    <source>
        <strain evidence="7 8">ICT_H3.1</strain>
    </source>
</reference>
<dbReference type="Proteomes" id="UP001202961">
    <property type="component" value="Unassembled WGS sequence"/>
</dbReference>
<name>A0ABT0U153_9BACT</name>
<dbReference type="EC" id="2.1.1.72" evidence="1"/>
<evidence type="ECO:0000256" key="3">
    <source>
        <dbReference type="ARBA" id="ARBA00022679"/>
    </source>
</evidence>
<dbReference type="RefSeq" id="WP_250928292.1">
    <property type="nucleotide sequence ID" value="NZ_JAMQBK010000024.1"/>
</dbReference>
<dbReference type="GO" id="GO:0008168">
    <property type="term" value="F:methyltransferase activity"/>
    <property type="evidence" value="ECO:0007669"/>
    <property type="project" value="UniProtKB-KW"/>
</dbReference>
<dbReference type="PRINTS" id="PR00507">
    <property type="entry name" value="N12N6MTFRASE"/>
</dbReference>